<dbReference type="Proteomes" id="UP000254575">
    <property type="component" value="Unassembled WGS sequence"/>
</dbReference>
<evidence type="ECO:0000313" key="1">
    <source>
        <dbReference type="EMBL" id="SUO96840.1"/>
    </source>
</evidence>
<protein>
    <submittedName>
        <fullName evidence="1">Uncharacterized protein</fullName>
    </submittedName>
</protein>
<dbReference type="RefSeq" id="WP_147284937.1">
    <property type="nucleotide sequence ID" value="NZ_UHIA01000004.1"/>
</dbReference>
<dbReference type="EMBL" id="UHIA01000004">
    <property type="protein sequence ID" value="SUO96840.1"/>
    <property type="molecule type" value="Genomic_DNA"/>
</dbReference>
<dbReference type="AlphaFoldDB" id="A0A380MW75"/>
<reference evidence="1 2" key="1">
    <citation type="submission" date="2018-06" db="EMBL/GenBank/DDBJ databases">
        <authorList>
            <consortium name="Pathogen Informatics"/>
            <person name="Doyle S."/>
        </authorList>
    </citation>
    <scope>NUCLEOTIDE SEQUENCE [LARGE SCALE GENOMIC DNA]</scope>
    <source>
        <strain evidence="1 2">NCTC10717</strain>
    </source>
</reference>
<keyword evidence="2" id="KW-1185">Reference proteome</keyword>
<gene>
    <name evidence="1" type="ORF">NCTC10717_01203</name>
</gene>
<name>A0A380MW75_9GAMM</name>
<accession>A0A380MW75</accession>
<sequence length="239" mass="28187">MNMFTYTPSNIHFCPDCLSNSAQLSPTHYLSLNALMRMQEQHISLNALLNKMQAYLPQLSDPHIYKKSKKQVYMILNSKTLSLSENLKYRTLKKRLTLIKALFASLDIPEENIQHACDEIIKNIKQISIKTAEERIAIRNKISAGRLYYYLKKDVTWIQTYEFRSTNQARLFYQLFEIPLPRYFAALEEKERMAMVKRLVTEKGNNFIKSQHSFRAILHGYYLCNSHNDEKIYIPCPQY</sequence>
<evidence type="ECO:0000313" key="2">
    <source>
        <dbReference type="Proteomes" id="UP000254575"/>
    </source>
</evidence>
<proteinExistence type="predicted"/>
<organism evidence="1 2">
    <name type="scientific">Suttonella indologenes</name>
    <dbReference type="NCBI Taxonomy" id="13276"/>
    <lineage>
        <taxon>Bacteria</taxon>
        <taxon>Pseudomonadati</taxon>
        <taxon>Pseudomonadota</taxon>
        <taxon>Gammaproteobacteria</taxon>
        <taxon>Cardiobacteriales</taxon>
        <taxon>Cardiobacteriaceae</taxon>
        <taxon>Suttonella</taxon>
    </lineage>
</organism>